<evidence type="ECO:0000313" key="9">
    <source>
        <dbReference type="Proteomes" id="UP000410492"/>
    </source>
</evidence>
<dbReference type="InterPro" id="IPR006612">
    <property type="entry name" value="THAP_Znf"/>
</dbReference>
<gene>
    <name evidence="8" type="ORF">CALMAC_LOCUS11292</name>
</gene>
<keyword evidence="9" id="KW-1185">Reference proteome</keyword>
<evidence type="ECO:0000256" key="3">
    <source>
        <dbReference type="ARBA" id="ARBA00022833"/>
    </source>
</evidence>
<keyword evidence="3" id="KW-0862">Zinc</keyword>
<evidence type="ECO:0000256" key="1">
    <source>
        <dbReference type="ARBA" id="ARBA00022723"/>
    </source>
</evidence>
<keyword evidence="1" id="KW-0479">Metal-binding</keyword>
<evidence type="ECO:0000256" key="4">
    <source>
        <dbReference type="ARBA" id="ARBA00023125"/>
    </source>
</evidence>
<dbReference type="Proteomes" id="UP000410492">
    <property type="component" value="Unassembled WGS sequence"/>
</dbReference>
<dbReference type="AlphaFoldDB" id="A0A653CRN6"/>
<protein>
    <recommendedName>
        <fullName evidence="7">THAP-type domain-containing protein</fullName>
    </recommendedName>
</protein>
<feature type="compositionally biased region" description="Basic and acidic residues" evidence="6">
    <location>
        <begin position="107"/>
        <end position="120"/>
    </location>
</feature>
<evidence type="ECO:0000259" key="7">
    <source>
        <dbReference type="PROSITE" id="PS50950"/>
    </source>
</evidence>
<feature type="domain" description="THAP-type" evidence="7">
    <location>
        <begin position="1"/>
        <end position="83"/>
    </location>
</feature>
<evidence type="ECO:0000313" key="8">
    <source>
        <dbReference type="EMBL" id="VEN50564.1"/>
    </source>
</evidence>
<organism evidence="8 9">
    <name type="scientific">Callosobruchus maculatus</name>
    <name type="common">Southern cowpea weevil</name>
    <name type="synonym">Pulse bruchid</name>
    <dbReference type="NCBI Taxonomy" id="64391"/>
    <lineage>
        <taxon>Eukaryota</taxon>
        <taxon>Metazoa</taxon>
        <taxon>Ecdysozoa</taxon>
        <taxon>Arthropoda</taxon>
        <taxon>Hexapoda</taxon>
        <taxon>Insecta</taxon>
        <taxon>Pterygota</taxon>
        <taxon>Neoptera</taxon>
        <taxon>Endopterygota</taxon>
        <taxon>Coleoptera</taxon>
        <taxon>Polyphaga</taxon>
        <taxon>Cucujiformia</taxon>
        <taxon>Chrysomeloidea</taxon>
        <taxon>Chrysomelidae</taxon>
        <taxon>Bruchinae</taxon>
        <taxon>Bruchini</taxon>
        <taxon>Callosobruchus</taxon>
    </lineage>
</organism>
<dbReference type="InterPro" id="IPR048365">
    <property type="entry name" value="TNP-like_RNaseH_N"/>
</dbReference>
<dbReference type="PROSITE" id="PS50950">
    <property type="entry name" value="ZF_THAP"/>
    <property type="match status" value="1"/>
</dbReference>
<dbReference type="Pfam" id="PF21787">
    <property type="entry name" value="TNP-like_RNaseH_N"/>
    <property type="match status" value="1"/>
</dbReference>
<keyword evidence="2 5" id="KW-0863">Zinc-finger</keyword>
<dbReference type="OrthoDB" id="6775048at2759"/>
<dbReference type="SUPFAM" id="SSF57716">
    <property type="entry name" value="Glucocorticoid receptor-like (DNA-binding domain)"/>
    <property type="match status" value="1"/>
</dbReference>
<name>A0A653CRN6_CALMS</name>
<evidence type="ECO:0000256" key="6">
    <source>
        <dbReference type="SAM" id="MobiDB-lite"/>
    </source>
</evidence>
<dbReference type="GO" id="GO:0008270">
    <property type="term" value="F:zinc ion binding"/>
    <property type="evidence" value="ECO:0007669"/>
    <property type="project" value="UniProtKB-KW"/>
</dbReference>
<accession>A0A653CRN6</accession>
<dbReference type="GO" id="GO:0003677">
    <property type="term" value="F:DNA binding"/>
    <property type="evidence" value="ECO:0007669"/>
    <property type="project" value="UniProtKB-UniRule"/>
</dbReference>
<dbReference type="EMBL" id="CAACVG010008651">
    <property type="protein sequence ID" value="VEN50564.1"/>
    <property type="molecule type" value="Genomic_DNA"/>
</dbReference>
<feature type="region of interest" description="Disordered" evidence="6">
    <location>
        <begin position="95"/>
        <end position="121"/>
    </location>
</feature>
<reference evidence="8 9" key="1">
    <citation type="submission" date="2019-01" db="EMBL/GenBank/DDBJ databases">
        <authorList>
            <person name="Sayadi A."/>
        </authorList>
    </citation>
    <scope>NUCLEOTIDE SEQUENCE [LARGE SCALE GENOMIC DNA]</scope>
</reference>
<keyword evidence="4 5" id="KW-0238">DNA-binding</keyword>
<dbReference type="Pfam" id="PF05485">
    <property type="entry name" value="THAP"/>
    <property type="match status" value="1"/>
</dbReference>
<dbReference type="SMART" id="SM00980">
    <property type="entry name" value="THAP"/>
    <property type="match status" value="1"/>
</dbReference>
<sequence>MSGNKCSYMNCSNSRKNTLGMRKFFFPVNDEDRCRKWILLCGNASLAMLDQKQLSQKFLCGVHFSADLLTSTKLPKTALPLEYCETGTDSCRTDLRDYSRNSGASTSRHEEKEELREDSGKGVIQPLFQLPTTPKKHTEEEIVFLTPEKQEEVSEPSVGTETSFISELIQLPALPEKSTSQCRGMKKDTRENTRNIGDLPFLPKLVVTMQLNHVQRTPWALEEKIAAVTMFYKSPTMYRFLMKQGFILPSVSTLKTYVNCYRTKPGCNGKLFERLKQKVSTMEDTEKKCVLLFDEMDIKQNLEFSKKT</sequence>
<evidence type="ECO:0000256" key="5">
    <source>
        <dbReference type="PROSITE-ProRule" id="PRU00309"/>
    </source>
</evidence>
<evidence type="ECO:0000256" key="2">
    <source>
        <dbReference type="ARBA" id="ARBA00022771"/>
    </source>
</evidence>
<proteinExistence type="predicted"/>